<keyword evidence="10" id="KW-0175">Coiled coil</keyword>
<keyword evidence="5" id="KW-0805">Transcription regulation</keyword>
<dbReference type="InterPro" id="IPR020472">
    <property type="entry name" value="WD40_PAC1"/>
</dbReference>
<evidence type="ECO:0000256" key="10">
    <source>
        <dbReference type="SAM" id="Coils"/>
    </source>
</evidence>
<accession>A0AAD3YCV3</accession>
<feature type="domain" description="Transcriptional repressor Tup1 N-terminal" evidence="12">
    <location>
        <begin position="73"/>
        <end position="144"/>
    </location>
</feature>
<reference evidence="13" key="1">
    <citation type="journal article" date="2023" name="BMC Genomics">
        <title>Chromosome-level genome assemblies of Cutaneotrichosporon spp. (Trichosporonales, Basidiomycota) reveal imbalanced evolution between nucleotide sequences and chromosome synteny.</title>
        <authorList>
            <person name="Kobayashi Y."/>
            <person name="Kayamori A."/>
            <person name="Aoki K."/>
            <person name="Shiwa Y."/>
            <person name="Matsutani M."/>
            <person name="Fujita N."/>
            <person name="Sugita T."/>
            <person name="Iwasaki W."/>
            <person name="Tanaka N."/>
            <person name="Takashima M."/>
        </authorList>
    </citation>
    <scope>NUCLEOTIDE SEQUENCE</scope>
    <source>
        <strain evidence="13">HIS016</strain>
    </source>
</reference>
<evidence type="ECO:0000256" key="3">
    <source>
        <dbReference type="ARBA" id="ARBA00022574"/>
    </source>
</evidence>
<dbReference type="PROSITE" id="PS50082">
    <property type="entry name" value="WD_REPEATS_2"/>
    <property type="match status" value="6"/>
</dbReference>
<organism evidence="13 14">
    <name type="scientific">Cutaneotrichosporon spelunceum</name>
    <dbReference type="NCBI Taxonomy" id="1672016"/>
    <lineage>
        <taxon>Eukaryota</taxon>
        <taxon>Fungi</taxon>
        <taxon>Dikarya</taxon>
        <taxon>Basidiomycota</taxon>
        <taxon>Agaricomycotina</taxon>
        <taxon>Tremellomycetes</taxon>
        <taxon>Trichosporonales</taxon>
        <taxon>Trichosporonaceae</taxon>
        <taxon>Cutaneotrichosporon</taxon>
    </lineage>
</organism>
<dbReference type="InterPro" id="IPR015943">
    <property type="entry name" value="WD40/YVTN_repeat-like_dom_sf"/>
</dbReference>
<feature type="coiled-coil region" evidence="10">
    <location>
        <begin position="124"/>
        <end position="151"/>
    </location>
</feature>
<evidence type="ECO:0000256" key="7">
    <source>
        <dbReference type="ARBA" id="ARBA00023242"/>
    </source>
</evidence>
<dbReference type="CDD" id="cd00200">
    <property type="entry name" value="WD40"/>
    <property type="match status" value="1"/>
</dbReference>
<protein>
    <recommendedName>
        <fullName evidence="12">Transcriptional repressor Tup1 N-terminal domain-containing protein</fullName>
    </recommendedName>
</protein>
<feature type="repeat" description="WD" evidence="9">
    <location>
        <begin position="465"/>
        <end position="506"/>
    </location>
</feature>
<dbReference type="PROSITE" id="PS50294">
    <property type="entry name" value="WD_REPEATS_REGION"/>
    <property type="match status" value="6"/>
</dbReference>
<dbReference type="InterPro" id="IPR001680">
    <property type="entry name" value="WD40_rpt"/>
</dbReference>
<dbReference type="InterPro" id="IPR053299">
    <property type="entry name" value="ASTRA_WD_repeat"/>
</dbReference>
<evidence type="ECO:0000256" key="11">
    <source>
        <dbReference type="SAM" id="MobiDB-lite"/>
    </source>
</evidence>
<dbReference type="Gene3D" id="1.20.5.340">
    <property type="match status" value="1"/>
</dbReference>
<dbReference type="PRINTS" id="PR00320">
    <property type="entry name" value="GPROTEINBRPT"/>
</dbReference>
<comment type="caution">
    <text evidence="13">The sequence shown here is derived from an EMBL/GenBank/DDBJ whole genome shotgun (WGS) entry which is preliminary data.</text>
</comment>
<feature type="repeat" description="WD" evidence="9">
    <location>
        <begin position="310"/>
        <end position="351"/>
    </location>
</feature>
<keyword evidence="7" id="KW-0539">Nucleus</keyword>
<dbReference type="PROSITE" id="PS00678">
    <property type="entry name" value="WD_REPEATS_1"/>
    <property type="match status" value="5"/>
</dbReference>
<evidence type="ECO:0000256" key="8">
    <source>
        <dbReference type="ARBA" id="ARBA00060760"/>
    </source>
</evidence>
<evidence type="ECO:0000313" key="13">
    <source>
        <dbReference type="EMBL" id="GMK58446.1"/>
    </source>
</evidence>
<dbReference type="InterPro" id="IPR019775">
    <property type="entry name" value="WD40_repeat_CS"/>
</dbReference>
<feature type="repeat" description="WD" evidence="9">
    <location>
        <begin position="404"/>
        <end position="445"/>
    </location>
</feature>
<dbReference type="InterPro" id="IPR036322">
    <property type="entry name" value="WD40_repeat_dom_sf"/>
</dbReference>
<evidence type="ECO:0000259" key="12">
    <source>
        <dbReference type="Pfam" id="PF08581"/>
    </source>
</evidence>
<dbReference type="Pfam" id="PF08581">
    <property type="entry name" value="Tup_N"/>
    <property type="match status" value="1"/>
</dbReference>
<keyword evidence="2" id="KW-0678">Repressor</keyword>
<feature type="region of interest" description="Disordered" evidence="11">
    <location>
        <begin position="152"/>
        <end position="188"/>
    </location>
</feature>
<dbReference type="SMART" id="SM00320">
    <property type="entry name" value="WD40"/>
    <property type="match status" value="7"/>
</dbReference>
<gene>
    <name evidence="13" type="primary">TUP1</name>
    <name evidence="13" type="ORF">CspeluHIS016_0504780</name>
</gene>
<proteinExistence type="inferred from homology"/>
<dbReference type="Proteomes" id="UP001222932">
    <property type="component" value="Unassembled WGS sequence"/>
</dbReference>
<feature type="repeat" description="WD" evidence="9">
    <location>
        <begin position="369"/>
        <end position="403"/>
    </location>
</feature>
<dbReference type="FunFam" id="2.130.10.10:FF:000503">
    <property type="entry name" value="Glucose repression regulatory protein TUP1"/>
    <property type="match status" value="1"/>
</dbReference>
<dbReference type="EMBL" id="BTCM01000005">
    <property type="protein sequence ID" value="GMK58446.1"/>
    <property type="molecule type" value="Genomic_DNA"/>
</dbReference>
<dbReference type="InterPro" id="IPR013890">
    <property type="entry name" value="Tscrpt_rep_Tup1_N"/>
</dbReference>
<dbReference type="SUPFAM" id="SSF50978">
    <property type="entry name" value="WD40 repeat-like"/>
    <property type="match status" value="1"/>
</dbReference>
<keyword evidence="6" id="KW-0804">Transcription</keyword>
<comment type="similarity">
    <text evidence="8">Belongs to the WD repeat TUP1 family.</text>
</comment>
<feature type="repeat" description="WD" evidence="9">
    <location>
        <begin position="507"/>
        <end position="543"/>
    </location>
</feature>
<dbReference type="Pfam" id="PF00400">
    <property type="entry name" value="WD40"/>
    <property type="match status" value="7"/>
</dbReference>
<evidence type="ECO:0000256" key="6">
    <source>
        <dbReference type="ARBA" id="ARBA00023163"/>
    </source>
</evidence>
<evidence type="ECO:0000256" key="4">
    <source>
        <dbReference type="ARBA" id="ARBA00022737"/>
    </source>
</evidence>
<dbReference type="PANTHER" id="PTHR44156">
    <property type="entry name" value="SUPERNUMERARY LIMBS, ISOFORM B-RELATED"/>
    <property type="match status" value="1"/>
</dbReference>
<dbReference type="Gene3D" id="2.130.10.10">
    <property type="entry name" value="YVTN repeat-like/Quinoprotein amine dehydrogenase"/>
    <property type="match status" value="1"/>
</dbReference>
<feature type="repeat" description="WD" evidence="9">
    <location>
        <begin position="275"/>
        <end position="309"/>
    </location>
</feature>
<sequence length="543" mass="59394">MLCLPAVHFTRSSPSVLIPSLCFSPHLAILVFIVFDNHTLCSPPGIYNHHRLPPAAPQGGGPPANVPPQASSRLLEAFDMIKGEYDVALAEAAGWKAQRDEYEGQLTSQIQELAGIRKALYDLEAQHTKRGQEQEAEIARLRRENEMLRAAAASNGPMPTSPPHRAPSTDVELPPQGSPTPLLSDLDPENVSRELKKEGSDWFAIWSPKVKKQLDVSLVHSLVHDTVVCCVKFSNDGKYLATGCNRTAQIYDTKTGAKTCVLLDESVTRTGDLYIRSICFSPDGKLLATGAEDRQIRIWDIKQQRIRLLLTGHMQEIYSLDFSRDGRFLVSGSGDKSARVWDIEKGVCVFDLRIEDFIHNEHGPIDAGITSVALSPDGKLVAAGSLDTMVRVWNVQTGQQVERLKGHKDSVYSVAFSPDGKSLVSGSLDRTLRVWDVTQTKRAVEHPSASSKDIEKGLGSCASTLNGHKDYVLSVAISPDGRWVVSGSKDRSIEFWDILTGQAQFMLQGHKNSVISIDLARSGGLLASGSGDCHARIWSYGPP</sequence>
<dbReference type="GO" id="GO:0005634">
    <property type="term" value="C:nucleus"/>
    <property type="evidence" value="ECO:0007669"/>
    <property type="project" value="UniProtKB-SubCell"/>
</dbReference>
<reference evidence="13" key="2">
    <citation type="submission" date="2023-06" db="EMBL/GenBank/DDBJ databases">
        <authorList>
            <person name="Kobayashi Y."/>
            <person name="Kayamori A."/>
            <person name="Aoki K."/>
            <person name="Shiwa Y."/>
            <person name="Fujita N."/>
            <person name="Sugita T."/>
            <person name="Iwasaki W."/>
            <person name="Tanaka N."/>
            <person name="Takashima M."/>
        </authorList>
    </citation>
    <scope>NUCLEOTIDE SEQUENCE</scope>
    <source>
        <strain evidence="13">HIS016</strain>
    </source>
</reference>
<evidence type="ECO:0000256" key="2">
    <source>
        <dbReference type="ARBA" id="ARBA00022491"/>
    </source>
</evidence>
<keyword evidence="14" id="KW-1185">Reference proteome</keyword>
<evidence type="ECO:0000256" key="1">
    <source>
        <dbReference type="ARBA" id="ARBA00004123"/>
    </source>
</evidence>
<keyword evidence="3 9" id="KW-0853">WD repeat</keyword>
<comment type="subcellular location">
    <subcellularLocation>
        <location evidence="1">Nucleus</location>
    </subcellularLocation>
</comment>
<evidence type="ECO:0000256" key="5">
    <source>
        <dbReference type="ARBA" id="ARBA00023015"/>
    </source>
</evidence>
<evidence type="ECO:0000256" key="9">
    <source>
        <dbReference type="PROSITE-ProRule" id="PRU00221"/>
    </source>
</evidence>
<name>A0AAD3YCV3_9TREE</name>
<keyword evidence="4" id="KW-0677">Repeat</keyword>
<dbReference type="AlphaFoldDB" id="A0AAD3YCV3"/>
<evidence type="ECO:0000313" key="14">
    <source>
        <dbReference type="Proteomes" id="UP001222932"/>
    </source>
</evidence>